<reference evidence="8" key="1">
    <citation type="submission" date="2025-08" db="UniProtKB">
        <authorList>
            <consortium name="RefSeq"/>
        </authorList>
    </citation>
    <scope>IDENTIFICATION</scope>
    <source>
        <tissue evidence="8">Whole organism</tissue>
    </source>
</reference>
<evidence type="ECO:0000256" key="2">
    <source>
        <dbReference type="ARBA" id="ARBA00022737"/>
    </source>
</evidence>
<dbReference type="KEGG" id="hazt:108673986"/>
<name>A0A8B7NUH8_HYAAZ</name>
<dbReference type="OrthoDB" id="6374300at2759"/>
<feature type="domain" description="C2H2-type" evidence="6">
    <location>
        <begin position="231"/>
        <end position="259"/>
    </location>
</feature>
<dbReference type="PANTHER" id="PTHR24379:SF121">
    <property type="entry name" value="C2H2-TYPE DOMAIN-CONTAINING PROTEIN"/>
    <property type="match status" value="1"/>
</dbReference>
<proteinExistence type="predicted"/>
<keyword evidence="1" id="KW-0479">Metal-binding</keyword>
<dbReference type="PROSITE" id="PS50157">
    <property type="entry name" value="ZINC_FINGER_C2H2_2"/>
    <property type="match status" value="4"/>
</dbReference>
<dbReference type="Gene3D" id="3.30.160.60">
    <property type="entry name" value="Classic Zinc Finger"/>
    <property type="match status" value="3"/>
</dbReference>
<protein>
    <submittedName>
        <fullName evidence="8">Gastrula zinc finger protein XlCGF46.1-like</fullName>
    </submittedName>
</protein>
<feature type="domain" description="C2H2-type" evidence="6">
    <location>
        <begin position="289"/>
        <end position="317"/>
    </location>
</feature>
<dbReference type="InterPro" id="IPR013087">
    <property type="entry name" value="Znf_C2H2_type"/>
</dbReference>
<dbReference type="SMART" id="SM00355">
    <property type="entry name" value="ZnF_C2H2"/>
    <property type="match status" value="7"/>
</dbReference>
<keyword evidence="2" id="KW-0677">Repeat</keyword>
<dbReference type="InterPro" id="IPR036236">
    <property type="entry name" value="Znf_C2H2_sf"/>
</dbReference>
<evidence type="ECO:0000313" key="8">
    <source>
        <dbReference type="RefSeq" id="XP_018017370.1"/>
    </source>
</evidence>
<dbReference type="SUPFAM" id="SSF57667">
    <property type="entry name" value="beta-beta-alpha zinc fingers"/>
    <property type="match status" value="2"/>
</dbReference>
<evidence type="ECO:0000259" key="6">
    <source>
        <dbReference type="PROSITE" id="PS50157"/>
    </source>
</evidence>
<evidence type="ECO:0000256" key="5">
    <source>
        <dbReference type="PROSITE-ProRule" id="PRU00042"/>
    </source>
</evidence>
<gene>
    <name evidence="8" type="primary">LOC108673986</name>
</gene>
<keyword evidence="3 5" id="KW-0863">Zinc-finger</keyword>
<dbReference type="Pfam" id="PF00096">
    <property type="entry name" value="zf-C2H2"/>
    <property type="match status" value="1"/>
</dbReference>
<keyword evidence="7" id="KW-1185">Reference proteome</keyword>
<organism evidence="7 8">
    <name type="scientific">Hyalella azteca</name>
    <name type="common">Amphipod</name>
    <dbReference type="NCBI Taxonomy" id="294128"/>
    <lineage>
        <taxon>Eukaryota</taxon>
        <taxon>Metazoa</taxon>
        <taxon>Ecdysozoa</taxon>
        <taxon>Arthropoda</taxon>
        <taxon>Crustacea</taxon>
        <taxon>Multicrustacea</taxon>
        <taxon>Malacostraca</taxon>
        <taxon>Eumalacostraca</taxon>
        <taxon>Peracarida</taxon>
        <taxon>Amphipoda</taxon>
        <taxon>Senticaudata</taxon>
        <taxon>Talitrida</taxon>
        <taxon>Talitroidea</taxon>
        <taxon>Hyalellidae</taxon>
        <taxon>Hyalella</taxon>
    </lineage>
</organism>
<keyword evidence="4" id="KW-0862">Zinc</keyword>
<evidence type="ECO:0000256" key="4">
    <source>
        <dbReference type="ARBA" id="ARBA00022833"/>
    </source>
</evidence>
<feature type="domain" description="C2H2-type" evidence="6">
    <location>
        <begin position="346"/>
        <end position="374"/>
    </location>
</feature>
<dbReference type="AlphaFoldDB" id="A0A8B7NUH8"/>
<evidence type="ECO:0000313" key="7">
    <source>
        <dbReference type="Proteomes" id="UP000694843"/>
    </source>
</evidence>
<dbReference type="GeneID" id="108673986"/>
<dbReference type="PANTHER" id="PTHR24379">
    <property type="entry name" value="KRAB AND ZINC FINGER DOMAIN-CONTAINING"/>
    <property type="match status" value="1"/>
</dbReference>
<feature type="domain" description="C2H2-type" evidence="6">
    <location>
        <begin position="260"/>
        <end position="288"/>
    </location>
</feature>
<accession>A0A8B7NUH8</accession>
<sequence length="375" mass="42406">MDVDVTDNTLEESFFESKNFCASAIETVFIKEELDVPSVGVCTQPDAIIGIKLEEEVVDVKTELDWNEALNPDLIKQDKDGSASGEAAGGADGCEVCSTKQHIWLGCSQCGLVPAGAGQLQQHIDLEHPASGPANCSKYTSSSGSVLPKKKKDYTRKSLQEQINSNYLRRIKHQCKFCLISCATDADLEQHILLLHPQKKKGKKPMGKYMGGCKKILQKHCPPKRSSMKKFCCSKCDYACTRKRQLDSHCLYKHSTKKPFQCSKCNYACTTKLNLEHHILCKHSTKKPFQCSKCDYACTTKINLEYHFLSKHSTSKPFKCFECGYTSNKKKPLRSHIYFKHFVKPIQCPECDYSFITKQVLKRHFLLQHSTEKAH</sequence>
<dbReference type="PROSITE" id="PS00028">
    <property type="entry name" value="ZINC_FINGER_C2H2_1"/>
    <property type="match status" value="5"/>
</dbReference>
<evidence type="ECO:0000256" key="1">
    <source>
        <dbReference type="ARBA" id="ARBA00022723"/>
    </source>
</evidence>
<dbReference type="GO" id="GO:0008270">
    <property type="term" value="F:zinc ion binding"/>
    <property type="evidence" value="ECO:0007669"/>
    <property type="project" value="UniProtKB-KW"/>
</dbReference>
<dbReference type="Proteomes" id="UP000694843">
    <property type="component" value="Unplaced"/>
</dbReference>
<evidence type="ECO:0000256" key="3">
    <source>
        <dbReference type="ARBA" id="ARBA00022771"/>
    </source>
</evidence>
<dbReference type="RefSeq" id="XP_018017370.1">
    <property type="nucleotide sequence ID" value="XM_018161881.1"/>
</dbReference>